<sequence length="93" mass="10777">MSCSPEAVELAKYIDGPPLAGIFMNTMLYGVMITQTLYYYSTYGRDSKWMKYYVGILFLSDTVNSVFSMWFIYNVLINHFGSLKAVELANWRE</sequence>
<evidence type="ECO:0000313" key="2">
    <source>
        <dbReference type="EMBL" id="KZT07796.1"/>
    </source>
</evidence>
<dbReference type="InParanoid" id="A0A165EUM6"/>
<dbReference type="PANTHER" id="PTHR40465:SF1">
    <property type="entry name" value="DUF6534 DOMAIN-CONTAINING PROTEIN"/>
    <property type="match status" value="1"/>
</dbReference>
<organism evidence="2 3">
    <name type="scientific">Laetiporus sulphureus 93-53</name>
    <dbReference type="NCBI Taxonomy" id="1314785"/>
    <lineage>
        <taxon>Eukaryota</taxon>
        <taxon>Fungi</taxon>
        <taxon>Dikarya</taxon>
        <taxon>Basidiomycota</taxon>
        <taxon>Agaricomycotina</taxon>
        <taxon>Agaricomycetes</taxon>
        <taxon>Polyporales</taxon>
        <taxon>Laetiporus</taxon>
    </lineage>
</organism>
<protein>
    <submittedName>
        <fullName evidence="2">Uncharacterized protein</fullName>
    </submittedName>
</protein>
<keyword evidence="1" id="KW-0812">Transmembrane</keyword>
<feature type="transmembrane region" description="Helical" evidence="1">
    <location>
        <begin position="52"/>
        <end position="73"/>
    </location>
</feature>
<accession>A0A165EUM6</accession>
<dbReference type="RefSeq" id="XP_040765536.1">
    <property type="nucleotide sequence ID" value="XM_040912440.1"/>
</dbReference>
<dbReference type="AlphaFoldDB" id="A0A165EUM6"/>
<dbReference type="Proteomes" id="UP000076871">
    <property type="component" value="Unassembled WGS sequence"/>
</dbReference>
<proteinExistence type="predicted"/>
<name>A0A165EUM6_9APHY</name>
<dbReference type="EMBL" id="KV427618">
    <property type="protein sequence ID" value="KZT07796.1"/>
    <property type="molecule type" value="Genomic_DNA"/>
</dbReference>
<feature type="transmembrane region" description="Helical" evidence="1">
    <location>
        <begin position="20"/>
        <end position="40"/>
    </location>
</feature>
<keyword evidence="1" id="KW-0472">Membrane</keyword>
<keyword evidence="3" id="KW-1185">Reference proteome</keyword>
<keyword evidence="1" id="KW-1133">Transmembrane helix</keyword>
<evidence type="ECO:0000256" key="1">
    <source>
        <dbReference type="SAM" id="Phobius"/>
    </source>
</evidence>
<dbReference type="PANTHER" id="PTHR40465">
    <property type="entry name" value="CHROMOSOME 1, WHOLE GENOME SHOTGUN SEQUENCE"/>
    <property type="match status" value="1"/>
</dbReference>
<gene>
    <name evidence="2" type="ORF">LAESUDRAFT_758355</name>
</gene>
<evidence type="ECO:0000313" key="3">
    <source>
        <dbReference type="Proteomes" id="UP000076871"/>
    </source>
</evidence>
<dbReference type="OrthoDB" id="3183258at2759"/>
<dbReference type="GeneID" id="63829468"/>
<dbReference type="STRING" id="1314785.A0A165EUM6"/>
<reference evidence="2 3" key="1">
    <citation type="journal article" date="2016" name="Mol. Biol. Evol.">
        <title>Comparative Genomics of Early-Diverging Mushroom-Forming Fungi Provides Insights into the Origins of Lignocellulose Decay Capabilities.</title>
        <authorList>
            <person name="Nagy L.G."/>
            <person name="Riley R."/>
            <person name="Tritt A."/>
            <person name="Adam C."/>
            <person name="Daum C."/>
            <person name="Floudas D."/>
            <person name="Sun H."/>
            <person name="Yadav J.S."/>
            <person name="Pangilinan J."/>
            <person name="Larsson K.H."/>
            <person name="Matsuura K."/>
            <person name="Barry K."/>
            <person name="Labutti K."/>
            <person name="Kuo R."/>
            <person name="Ohm R.A."/>
            <person name="Bhattacharya S.S."/>
            <person name="Shirouzu T."/>
            <person name="Yoshinaga Y."/>
            <person name="Martin F.M."/>
            <person name="Grigoriev I.V."/>
            <person name="Hibbett D.S."/>
        </authorList>
    </citation>
    <scope>NUCLEOTIDE SEQUENCE [LARGE SCALE GENOMIC DNA]</scope>
    <source>
        <strain evidence="2 3">93-53</strain>
    </source>
</reference>